<dbReference type="PANTHER" id="PTHR34975:SF2">
    <property type="entry name" value="SPORE GERMINATION PROTEIN A2"/>
    <property type="match status" value="1"/>
</dbReference>
<evidence type="ECO:0000256" key="4">
    <source>
        <dbReference type="ARBA" id="ARBA00022544"/>
    </source>
</evidence>
<dbReference type="InterPro" id="IPR004761">
    <property type="entry name" value="Spore_GerAB"/>
</dbReference>
<dbReference type="GO" id="GO:0016020">
    <property type="term" value="C:membrane"/>
    <property type="evidence" value="ECO:0007669"/>
    <property type="project" value="UniProtKB-SubCell"/>
</dbReference>
<evidence type="ECO:0000256" key="6">
    <source>
        <dbReference type="ARBA" id="ARBA00022989"/>
    </source>
</evidence>
<comment type="caution">
    <text evidence="9">The sequence shown here is derived from an EMBL/GenBank/DDBJ whole genome shotgun (WGS) entry which is preliminary data.</text>
</comment>
<dbReference type="AlphaFoldDB" id="A0A1E8F091"/>
<evidence type="ECO:0000256" key="2">
    <source>
        <dbReference type="ARBA" id="ARBA00007998"/>
    </source>
</evidence>
<dbReference type="NCBIfam" id="TIGR00912">
    <property type="entry name" value="2A0309"/>
    <property type="match status" value="1"/>
</dbReference>
<keyword evidence="10" id="KW-1185">Reference proteome</keyword>
<feature type="transmembrane region" description="Helical" evidence="8">
    <location>
        <begin position="117"/>
        <end position="133"/>
    </location>
</feature>
<feature type="transmembrane region" description="Helical" evidence="8">
    <location>
        <begin position="303"/>
        <end position="322"/>
    </location>
</feature>
<keyword evidence="3" id="KW-0813">Transport</keyword>
<reference evidence="9 10" key="1">
    <citation type="submission" date="2016-06" db="EMBL/GenBank/DDBJ databases">
        <title>Genome sequence of Clostridium acetireducens DSM 10703.</title>
        <authorList>
            <person name="Poehlein A."/>
            <person name="Fluechter S."/>
            <person name="Duerre P."/>
            <person name="Daniel R."/>
        </authorList>
    </citation>
    <scope>NUCLEOTIDE SEQUENCE [LARGE SCALE GENOMIC DNA]</scope>
    <source>
        <strain evidence="9 10">DSM 10703</strain>
    </source>
</reference>
<feature type="transmembrane region" description="Helical" evidence="8">
    <location>
        <begin position="12"/>
        <end position="31"/>
    </location>
</feature>
<comment type="similarity">
    <text evidence="2">Belongs to the amino acid-polyamine-organocation (APC) superfamily. Spore germination protein (SGP) (TC 2.A.3.9) family.</text>
</comment>
<feature type="transmembrane region" description="Helical" evidence="8">
    <location>
        <begin position="269"/>
        <end position="291"/>
    </location>
</feature>
<feature type="transmembrane region" description="Helical" evidence="8">
    <location>
        <begin position="145"/>
        <end position="166"/>
    </location>
</feature>
<feature type="transmembrane region" description="Helical" evidence="8">
    <location>
        <begin position="43"/>
        <end position="63"/>
    </location>
</feature>
<dbReference type="OrthoDB" id="1675410at2"/>
<feature type="transmembrane region" description="Helical" evidence="8">
    <location>
        <begin position="218"/>
        <end position="241"/>
    </location>
</feature>
<evidence type="ECO:0000256" key="5">
    <source>
        <dbReference type="ARBA" id="ARBA00022692"/>
    </source>
</evidence>
<accession>A0A1E8F091</accession>
<gene>
    <name evidence="9" type="primary">yndE_1</name>
    <name evidence="9" type="ORF">CLOACE_10370</name>
</gene>
<name>A0A1E8F091_9CLOT</name>
<protein>
    <submittedName>
        <fullName evidence="9">Spore germination protein YndE</fullName>
    </submittedName>
</protein>
<evidence type="ECO:0000256" key="1">
    <source>
        <dbReference type="ARBA" id="ARBA00004141"/>
    </source>
</evidence>
<comment type="subcellular location">
    <subcellularLocation>
        <location evidence="1">Membrane</location>
        <topology evidence="1">Multi-pass membrane protein</topology>
    </subcellularLocation>
</comment>
<sequence length="364" mass="41173">MKNKEYISIAQLKNITIGFLLGTSLIISIGIKEAKRDAWISQIIAAFMGIAVIIMISYIIKKFPKCSLEEILNTLVGKNISKLIIAYLGVYSFILSLFILNNIAVFMNIVIMQDTPIWVFIFTISLTTAYIVKKGIEVTARCVEIIIPFTLLILTILLILLGIISFDINNLKPFFASNFRNILKPSIAIFIFPYGEAIILLFLNTLVRDKENLTKNNVKAVIISSIYLILRPVAAIGVYGVKQASTLVFPAFLSVRTIKAGDFFTRIELFMVVAWFLTAFVKLAVSIYVTSKSIEYSFSLKDYKDILIPLSIIMVPLAVKSYTNYVELKEFVHLGWVMFNIPLQFIFIIVFIISIFSKDKKFST</sequence>
<evidence type="ECO:0000313" key="9">
    <source>
        <dbReference type="EMBL" id="OFI06537.1"/>
    </source>
</evidence>
<evidence type="ECO:0000256" key="7">
    <source>
        <dbReference type="ARBA" id="ARBA00023136"/>
    </source>
</evidence>
<feature type="transmembrane region" description="Helical" evidence="8">
    <location>
        <begin position="84"/>
        <end position="111"/>
    </location>
</feature>
<proteinExistence type="inferred from homology"/>
<organism evidence="9 10">
    <name type="scientific">Clostridium acetireducens DSM 10703</name>
    <dbReference type="NCBI Taxonomy" id="1121290"/>
    <lineage>
        <taxon>Bacteria</taxon>
        <taxon>Bacillati</taxon>
        <taxon>Bacillota</taxon>
        <taxon>Clostridia</taxon>
        <taxon>Eubacteriales</taxon>
        <taxon>Clostridiaceae</taxon>
        <taxon>Clostridium</taxon>
    </lineage>
</organism>
<keyword evidence="5 8" id="KW-0812">Transmembrane</keyword>
<feature type="transmembrane region" description="Helical" evidence="8">
    <location>
        <begin position="186"/>
        <end position="206"/>
    </location>
</feature>
<keyword evidence="4" id="KW-0309">Germination</keyword>
<evidence type="ECO:0000256" key="8">
    <source>
        <dbReference type="SAM" id="Phobius"/>
    </source>
</evidence>
<dbReference type="EMBL" id="LZFO01000011">
    <property type="protein sequence ID" value="OFI06537.1"/>
    <property type="molecule type" value="Genomic_DNA"/>
</dbReference>
<dbReference type="Pfam" id="PF03845">
    <property type="entry name" value="Spore_permease"/>
    <property type="match status" value="1"/>
</dbReference>
<keyword evidence="6 8" id="KW-1133">Transmembrane helix</keyword>
<dbReference type="GO" id="GO:0009847">
    <property type="term" value="P:spore germination"/>
    <property type="evidence" value="ECO:0007669"/>
    <property type="project" value="InterPro"/>
</dbReference>
<keyword evidence="7 8" id="KW-0472">Membrane</keyword>
<dbReference type="Proteomes" id="UP000175744">
    <property type="component" value="Unassembled WGS sequence"/>
</dbReference>
<evidence type="ECO:0000313" key="10">
    <source>
        <dbReference type="Proteomes" id="UP000175744"/>
    </source>
</evidence>
<dbReference type="STRING" id="1121290.CLAOCE_10370"/>
<feature type="transmembrane region" description="Helical" evidence="8">
    <location>
        <begin position="334"/>
        <end position="356"/>
    </location>
</feature>
<dbReference type="PANTHER" id="PTHR34975">
    <property type="entry name" value="SPORE GERMINATION PROTEIN A2"/>
    <property type="match status" value="1"/>
</dbReference>
<evidence type="ECO:0000256" key="3">
    <source>
        <dbReference type="ARBA" id="ARBA00022448"/>
    </source>
</evidence>
<dbReference type="RefSeq" id="WP_070109968.1">
    <property type="nucleotide sequence ID" value="NZ_LZFO01000011.1"/>
</dbReference>